<name>A0A829GVR2_LACPA</name>
<reference evidence="1 2" key="1">
    <citation type="journal article" date="2013" name="PLoS ONE">
        <title>Lactobacillus paracasei comparative genomics: towards species pan-genome definition and exploitation of diversity.</title>
        <authorList>
            <person name="Smokvina T."/>
            <person name="Wels M."/>
            <person name="Polka J."/>
            <person name="Chervaux C."/>
            <person name="Brisse S."/>
            <person name="Boekhorst J."/>
            <person name="van Hylckama Vlieg J.E."/>
            <person name="Siezen R.J."/>
        </authorList>
    </citation>
    <scope>NUCLEOTIDE SEQUENCE [LARGE SCALE GENOMIC DNA]</scope>
    <source>
        <strain evidence="1 2">Lpl14</strain>
    </source>
</reference>
<accession>A0A829GVR2</accession>
<dbReference type="AlphaFoldDB" id="A0A829GVR2"/>
<dbReference type="EMBL" id="ANKB01000023">
    <property type="protein sequence ID" value="EPC65078.1"/>
    <property type="molecule type" value="Genomic_DNA"/>
</dbReference>
<evidence type="ECO:0000313" key="2">
    <source>
        <dbReference type="Proteomes" id="UP000014285"/>
    </source>
</evidence>
<evidence type="ECO:0000313" key="1">
    <source>
        <dbReference type="EMBL" id="EPC65078.1"/>
    </source>
</evidence>
<sequence>MGGRGCLLRFVAKKYGAIELQVRWHLQPDYLRKEAF</sequence>
<proteinExistence type="predicted"/>
<comment type="caution">
    <text evidence="1">The sequence shown here is derived from an EMBL/GenBank/DDBJ whole genome shotgun (WGS) entry which is preliminary data.</text>
</comment>
<gene>
    <name evidence="1" type="ORF">Lpl14_07938</name>
</gene>
<organism evidence="1 2">
    <name type="scientific">Lacticaseibacillus paracasei subsp. tolerans Lpl14</name>
    <dbReference type="NCBI Taxonomy" id="1256229"/>
    <lineage>
        <taxon>Bacteria</taxon>
        <taxon>Bacillati</taxon>
        <taxon>Bacillota</taxon>
        <taxon>Bacilli</taxon>
        <taxon>Lactobacillales</taxon>
        <taxon>Lactobacillaceae</taxon>
        <taxon>Lacticaseibacillus</taxon>
    </lineage>
</organism>
<dbReference type="Proteomes" id="UP000014285">
    <property type="component" value="Unassembled WGS sequence"/>
</dbReference>
<protein>
    <submittedName>
        <fullName evidence="1">Uncharacterized protein</fullName>
    </submittedName>
</protein>